<dbReference type="EMBL" id="JASJQH010000578">
    <property type="protein sequence ID" value="KAK9763695.1"/>
    <property type="molecule type" value="Genomic_DNA"/>
</dbReference>
<organism evidence="2 3">
    <name type="scientific">Basidiobolus ranarum</name>
    <dbReference type="NCBI Taxonomy" id="34480"/>
    <lineage>
        <taxon>Eukaryota</taxon>
        <taxon>Fungi</taxon>
        <taxon>Fungi incertae sedis</taxon>
        <taxon>Zoopagomycota</taxon>
        <taxon>Entomophthoromycotina</taxon>
        <taxon>Basidiobolomycetes</taxon>
        <taxon>Basidiobolales</taxon>
        <taxon>Basidiobolaceae</taxon>
        <taxon>Basidiobolus</taxon>
    </lineage>
</organism>
<comment type="caution">
    <text evidence="2">The sequence shown here is derived from an EMBL/GenBank/DDBJ whole genome shotgun (WGS) entry which is preliminary data.</text>
</comment>
<evidence type="ECO:0000313" key="2">
    <source>
        <dbReference type="EMBL" id="KAK9763695.1"/>
    </source>
</evidence>
<reference evidence="2 3" key="1">
    <citation type="submission" date="2023-04" db="EMBL/GenBank/DDBJ databases">
        <title>Genome of Basidiobolus ranarum AG-B5.</title>
        <authorList>
            <person name="Stajich J.E."/>
            <person name="Carter-House D."/>
            <person name="Gryganskyi A."/>
        </authorList>
    </citation>
    <scope>NUCLEOTIDE SEQUENCE [LARGE SCALE GENOMIC DNA]</scope>
    <source>
        <strain evidence="2 3">AG-B5</strain>
    </source>
</reference>
<keyword evidence="3" id="KW-1185">Reference proteome</keyword>
<feature type="compositionally biased region" description="Polar residues" evidence="1">
    <location>
        <begin position="1"/>
        <end position="13"/>
    </location>
</feature>
<evidence type="ECO:0000313" key="3">
    <source>
        <dbReference type="Proteomes" id="UP001479436"/>
    </source>
</evidence>
<sequence>MTAILSSVATSSKPRVRDPSPPRPGQIAFDIELGENEEAIVRTPYQTCYTMSLKKGLFGSKVRVYDSIAGKELFVAKSRAALGYIQIHSSCFETRLQFSRPASKSGIYGFEVHGIKYFWDYEHDSHLRCFTAFEKTLVAQFKYNVDEDSKKIGQLVLTEQVAHPHIQPFLILTALLFLKRKIWCSMH</sequence>
<gene>
    <name evidence="2" type="ORF">K7432_009406</name>
</gene>
<evidence type="ECO:0000256" key="1">
    <source>
        <dbReference type="SAM" id="MobiDB-lite"/>
    </source>
</evidence>
<protein>
    <submittedName>
        <fullName evidence="2">Uncharacterized protein</fullName>
    </submittedName>
</protein>
<dbReference type="Proteomes" id="UP001479436">
    <property type="component" value="Unassembled WGS sequence"/>
</dbReference>
<feature type="region of interest" description="Disordered" evidence="1">
    <location>
        <begin position="1"/>
        <end position="24"/>
    </location>
</feature>
<proteinExistence type="predicted"/>
<name>A0ABR2WQA7_9FUNG</name>
<accession>A0ABR2WQA7</accession>